<dbReference type="Gene3D" id="4.10.240.10">
    <property type="entry name" value="Zn(2)-C6 fungal-type DNA-binding domain"/>
    <property type="match status" value="1"/>
</dbReference>
<dbReference type="PROSITE" id="PS50048">
    <property type="entry name" value="ZN2_CY6_FUNGAL_2"/>
    <property type="match status" value="1"/>
</dbReference>
<dbReference type="InterPro" id="IPR017896">
    <property type="entry name" value="4Fe4S_Fe-S-bd"/>
</dbReference>
<feature type="region of interest" description="Disordered" evidence="4">
    <location>
        <begin position="755"/>
        <end position="781"/>
    </location>
</feature>
<dbReference type="CDD" id="cd12148">
    <property type="entry name" value="fungal_TF_MHR"/>
    <property type="match status" value="1"/>
</dbReference>
<dbReference type="Proteomes" id="UP000298327">
    <property type="component" value="Unassembled WGS sequence"/>
</dbReference>
<accession>A0A4Y9ZFN2</accession>
<dbReference type="InterPro" id="IPR050613">
    <property type="entry name" value="Sec_Metabolite_Reg"/>
</dbReference>
<feature type="region of interest" description="Disordered" evidence="4">
    <location>
        <begin position="702"/>
        <end position="738"/>
    </location>
</feature>
<evidence type="ECO:0000313" key="8">
    <source>
        <dbReference type="Proteomes" id="UP000298327"/>
    </source>
</evidence>
<dbReference type="InterPro" id="IPR001138">
    <property type="entry name" value="Zn2Cys6_DnaBD"/>
</dbReference>
<dbReference type="SMART" id="SM00066">
    <property type="entry name" value="GAL4"/>
    <property type="match status" value="1"/>
</dbReference>
<dbReference type="CDD" id="cd00067">
    <property type="entry name" value="GAL4"/>
    <property type="match status" value="1"/>
</dbReference>
<dbReference type="PROSITE" id="PS51379">
    <property type="entry name" value="4FE4S_FER_2"/>
    <property type="match status" value="1"/>
</dbReference>
<dbReference type="InterPro" id="IPR036864">
    <property type="entry name" value="Zn2-C6_fun-type_DNA-bd_sf"/>
</dbReference>
<feature type="compositionally biased region" description="Low complexity" evidence="4">
    <location>
        <begin position="856"/>
        <end position="867"/>
    </location>
</feature>
<evidence type="ECO:0008006" key="9">
    <source>
        <dbReference type="Google" id="ProtNLM"/>
    </source>
</evidence>
<dbReference type="GO" id="GO:0006351">
    <property type="term" value="P:DNA-templated transcription"/>
    <property type="evidence" value="ECO:0007669"/>
    <property type="project" value="InterPro"/>
</dbReference>
<dbReference type="OrthoDB" id="424974at2759"/>
<proteinExistence type="predicted"/>
<evidence type="ECO:0000259" key="6">
    <source>
        <dbReference type="PROSITE" id="PS51379"/>
    </source>
</evidence>
<dbReference type="EMBL" id="SEOQ01000011">
    <property type="protein sequence ID" value="TFY72578.1"/>
    <property type="molecule type" value="Genomic_DNA"/>
</dbReference>
<feature type="domain" description="Zn(2)-C6 fungal-type" evidence="5">
    <location>
        <begin position="33"/>
        <end position="62"/>
    </location>
</feature>
<evidence type="ECO:0000259" key="5">
    <source>
        <dbReference type="PROSITE" id="PS50048"/>
    </source>
</evidence>
<comment type="caution">
    <text evidence="7">The sequence shown here is derived from an EMBL/GenBank/DDBJ whole genome shotgun (WGS) entry which is preliminary data.</text>
</comment>
<protein>
    <recommendedName>
        <fullName evidence="9">Zn(2)-C6 fungal-type domain-containing protein</fullName>
    </recommendedName>
</protein>
<feature type="region of interest" description="Disordered" evidence="4">
    <location>
        <begin position="853"/>
        <end position="1014"/>
    </location>
</feature>
<feature type="compositionally biased region" description="Polar residues" evidence="4">
    <location>
        <begin position="990"/>
        <end position="999"/>
    </location>
</feature>
<dbReference type="Pfam" id="PF04082">
    <property type="entry name" value="Fungal_trans"/>
    <property type="match status" value="1"/>
</dbReference>
<reference evidence="7 8" key="1">
    <citation type="submission" date="2019-02" db="EMBL/GenBank/DDBJ databases">
        <title>Genome sequencing of the rare red list fungi Dentipellis fragilis.</title>
        <authorList>
            <person name="Buettner E."/>
            <person name="Kellner H."/>
        </authorList>
    </citation>
    <scope>NUCLEOTIDE SEQUENCE [LARGE SCALE GENOMIC DNA]</scope>
    <source>
        <strain evidence="7 8">DSM 105465</strain>
    </source>
</reference>
<comment type="subcellular location">
    <subcellularLocation>
        <location evidence="1">Nucleus</location>
    </subcellularLocation>
</comment>
<keyword evidence="3" id="KW-0539">Nucleus</keyword>
<dbReference type="GO" id="GO:0000981">
    <property type="term" value="F:DNA-binding transcription factor activity, RNA polymerase II-specific"/>
    <property type="evidence" value="ECO:0007669"/>
    <property type="project" value="InterPro"/>
</dbReference>
<dbReference type="PANTHER" id="PTHR31001:SF56">
    <property type="entry name" value="ZN(2)-C6 FUNGAL-TYPE DOMAIN-CONTAINING PROTEIN"/>
    <property type="match status" value="1"/>
</dbReference>
<evidence type="ECO:0000256" key="2">
    <source>
        <dbReference type="ARBA" id="ARBA00022723"/>
    </source>
</evidence>
<evidence type="ECO:0000256" key="3">
    <source>
        <dbReference type="ARBA" id="ARBA00023242"/>
    </source>
</evidence>
<feature type="region of interest" description="Disordered" evidence="4">
    <location>
        <begin position="1"/>
        <end position="24"/>
    </location>
</feature>
<feature type="compositionally biased region" description="Pro residues" evidence="4">
    <location>
        <begin position="869"/>
        <end position="878"/>
    </location>
</feature>
<dbReference type="GO" id="GO:0003677">
    <property type="term" value="F:DNA binding"/>
    <property type="evidence" value="ECO:0007669"/>
    <property type="project" value="InterPro"/>
</dbReference>
<feature type="compositionally biased region" description="Low complexity" evidence="4">
    <location>
        <begin position="713"/>
        <end position="724"/>
    </location>
</feature>
<keyword evidence="8" id="KW-1185">Reference proteome</keyword>
<dbReference type="GO" id="GO:0005634">
    <property type="term" value="C:nucleus"/>
    <property type="evidence" value="ECO:0007669"/>
    <property type="project" value="UniProtKB-SubCell"/>
</dbReference>
<gene>
    <name evidence="7" type="ORF">EVG20_g444</name>
</gene>
<dbReference type="SUPFAM" id="SSF57701">
    <property type="entry name" value="Zn2/Cys6 DNA-binding domain"/>
    <property type="match status" value="1"/>
</dbReference>
<evidence type="ECO:0000256" key="1">
    <source>
        <dbReference type="ARBA" id="ARBA00004123"/>
    </source>
</evidence>
<dbReference type="PROSITE" id="PS00463">
    <property type="entry name" value="ZN2_CY6_FUNGAL_1"/>
    <property type="match status" value="1"/>
</dbReference>
<feature type="domain" description="4Fe-4S ferredoxin-type" evidence="6">
    <location>
        <begin position="40"/>
        <end position="72"/>
    </location>
</feature>
<name>A0A4Y9ZFN2_9AGAM</name>
<evidence type="ECO:0000256" key="4">
    <source>
        <dbReference type="SAM" id="MobiDB-lite"/>
    </source>
</evidence>
<evidence type="ECO:0000313" key="7">
    <source>
        <dbReference type="EMBL" id="TFY72578.1"/>
    </source>
</evidence>
<feature type="compositionally biased region" description="Pro residues" evidence="4">
    <location>
        <begin position="975"/>
        <end position="984"/>
    </location>
</feature>
<dbReference type="GO" id="GO:0008270">
    <property type="term" value="F:zinc ion binding"/>
    <property type="evidence" value="ECO:0007669"/>
    <property type="project" value="InterPro"/>
</dbReference>
<dbReference type="SMART" id="SM00906">
    <property type="entry name" value="Fungal_trans"/>
    <property type="match status" value="1"/>
</dbReference>
<dbReference type="InterPro" id="IPR007219">
    <property type="entry name" value="XnlR_reg_dom"/>
</dbReference>
<sequence length="1636" mass="180705">MASLAPATRQDPAPASSGRARDQEWKRARGAIACAECRRLKLKCDKTVPCTSCKRRGCAPICPNGSLVTGQGTRFVLASTDRLHVKIAEMSDRIRTLEEALAVSHLSASGTNEAHPLLHRDLMKIKSIIELHGAVGDEANAENQPQDSVDGEREGERLDIFGTLAVRDDGASTFYGRSAGQESLLLSEDDPDTKDSLVQSPLELTDTTSALSAALPDPATADPTGLPPAIRALSTAVPLTSTPLVTLSDLSVHLPPWHRATDLCALYLSQAPWFFGAVKPRQLYEEVVPLFYSQAGMPPSTSTLPKATAHDLSLLFVVFCFGALMDPALPNAPNNIEADRYYVLTRAALALDPVMDRAPSVCTVQTLAMVAIYQGLVAGEGSIEATWAWMGVCTKLAQSIGLHRDCARWKLTPSEVEKRRALFWELFITDCWQSLATGRLFTFSLPFVDCELPQDTEPTMAADGTPQSSFPHWKARFGKQCVSEVVQGILTARPPKYSIIIELDRKIREMDLPKYATEPPPDGGDLNVTMQCYMPINYRHLTLLYVHRAFFAQGLCDQPLDPLRSSYALSVTAGYRSACELLSSLRKQFSYAPARISRFWVLWTHAFSSAVMLALIPVRAPRSKMAHTALLELRQACELFGNAAEHGGRAVKMLPIVKRHLDKAAQSFQTAHSRMSKTPADIFPGPARDEFSIFQGVTHTVTTKAKAPRLQASTSGTSNNSGGSRPPVPSQAQGQETVTYEQTQVSMHGVVASGVAEADHGPPGTATEMPTTVDYQQQQQQQEWGNVHAGLVDQLMSFEGTLDAQLSSAEWQQYSYGEGVSEGYGDGGEGYAPQYGYAPPAQQDYRQQAYSANTAPMSHPPQTTHPSHPSHPPQPPSLYPSSQPASSYTSSQMTPSYSSQSSSSYTSSQPSSYTSSHPASYTSAQPTSYPSQSASYTSAPPASYPSSQPAASLSHHEHYPQPAQHTSAQAAFVDYPPPDMPPPTYSDTYSPGTNTTPGSSGAGDSPGTNTNSEPERLWDAQKVWAMPHTEVPVTAREVNPRARDRVLRQSGDLSLTEAWSAFMSQMDVQMPGQRRTTRPDRAPIVASRRHRQWPAMIEAPVKRRDADLALPLFAATSCKATRCKHMSLYGSERIRSRCRLLDVSGNFNCRLHRTREDDNAAMWPMPMRLWPAVHIGSGVFDATGPRVEMLRARLCRHSALTAAGMSSSYYNDQLSTHTARLQHLLRTGDRVEVHKCVERTHEAFCMNVREGWSACRDGRLPLLLKNVILDRSTYGDPTYSAAVLSFFADIVEHASGLDRRVRDRVVDELLAWGDKIWETLLVMLQTIARHCRLFPCLGNSLAELTLAYNNLYYERHVLDKVPKLIGSDFGRLVMCAWACRIGSGRDDRALHIFETLCRGSPAAVCSSFCQRFVNARSPDEVVLRFRHEFNRTHLSSANFGAALRCMCFIGSVGGGGVPALGSVFVKHDVFRSLYEALCRQTNLNDREEEWFAIRGASGFLWTLFIGCFDMHAPRTYRHVEYLMAFMARAAIIGPNFENHDASKHLRLWLQLHVSLGRLAQDIRKQDPRNPVPKEIRRLVHHHFTRGVVMSALDEYRSRSRETRAYRNGKAMMNAWFELGMAAGLPSKEEILARRGR</sequence>
<feature type="compositionally biased region" description="Low complexity" evidence="4">
    <location>
        <begin position="879"/>
        <end position="952"/>
    </location>
</feature>
<dbReference type="PANTHER" id="PTHR31001">
    <property type="entry name" value="UNCHARACTERIZED TRANSCRIPTIONAL REGULATORY PROTEIN"/>
    <property type="match status" value="1"/>
</dbReference>
<organism evidence="7 8">
    <name type="scientific">Dentipellis fragilis</name>
    <dbReference type="NCBI Taxonomy" id="205917"/>
    <lineage>
        <taxon>Eukaryota</taxon>
        <taxon>Fungi</taxon>
        <taxon>Dikarya</taxon>
        <taxon>Basidiomycota</taxon>
        <taxon>Agaricomycotina</taxon>
        <taxon>Agaricomycetes</taxon>
        <taxon>Russulales</taxon>
        <taxon>Hericiaceae</taxon>
        <taxon>Dentipellis</taxon>
    </lineage>
</organism>
<keyword evidence="2" id="KW-0479">Metal-binding</keyword>